<dbReference type="UniPathway" id="UPA00079"/>
<evidence type="ECO:0000256" key="2">
    <source>
        <dbReference type="ARBA" id="ARBA00022428"/>
    </source>
</evidence>
<evidence type="ECO:0000313" key="6">
    <source>
        <dbReference type="Proteomes" id="UP000326837"/>
    </source>
</evidence>
<evidence type="ECO:0000256" key="3">
    <source>
        <dbReference type="ARBA" id="ARBA00023239"/>
    </source>
</evidence>
<dbReference type="PANTHER" id="PTHR37690">
    <property type="entry name" value="CHORISMATE DEHYDRATASE"/>
    <property type="match status" value="1"/>
</dbReference>
<organism evidence="5 6">
    <name type="scientific">Lacipirellula parvula</name>
    <dbReference type="NCBI Taxonomy" id="2650471"/>
    <lineage>
        <taxon>Bacteria</taxon>
        <taxon>Pseudomonadati</taxon>
        <taxon>Planctomycetota</taxon>
        <taxon>Planctomycetia</taxon>
        <taxon>Pirellulales</taxon>
        <taxon>Lacipirellulaceae</taxon>
        <taxon>Lacipirellula</taxon>
    </lineage>
</organism>
<accession>A0A5K7XAB6</accession>
<dbReference type="GO" id="GO:0009234">
    <property type="term" value="P:menaquinone biosynthetic process"/>
    <property type="evidence" value="ECO:0007669"/>
    <property type="project" value="UniProtKB-UniRule"/>
</dbReference>
<comment type="catalytic activity">
    <reaction evidence="4">
        <text>chorismate = 3-[(1-carboxyvinyl)-oxy]benzoate + H2O</text>
        <dbReference type="Rhea" id="RHEA:40051"/>
        <dbReference type="ChEBI" id="CHEBI:15377"/>
        <dbReference type="ChEBI" id="CHEBI:29748"/>
        <dbReference type="ChEBI" id="CHEBI:76981"/>
        <dbReference type="EC" id="4.2.1.151"/>
    </reaction>
</comment>
<dbReference type="SUPFAM" id="SSF53850">
    <property type="entry name" value="Periplasmic binding protein-like II"/>
    <property type="match status" value="1"/>
</dbReference>
<proteinExistence type="inferred from homology"/>
<dbReference type="Pfam" id="PF02621">
    <property type="entry name" value="VitK2_biosynth"/>
    <property type="match status" value="1"/>
</dbReference>
<dbReference type="HAMAP" id="MF_00995">
    <property type="entry name" value="MqnA"/>
    <property type="match status" value="1"/>
</dbReference>
<dbReference type="EMBL" id="AP021861">
    <property type="protein sequence ID" value="BBO33488.1"/>
    <property type="molecule type" value="Genomic_DNA"/>
</dbReference>
<dbReference type="InterPro" id="IPR003773">
    <property type="entry name" value="Menaquinone_biosynth"/>
</dbReference>
<reference evidence="6" key="1">
    <citation type="submission" date="2019-10" db="EMBL/GenBank/DDBJ databases">
        <title>Lacipirellula parvula gen. nov., sp. nov., representing a lineage of planctomycetes widespread in freshwater anoxic habitats, and description of the family Lacipirellulaceae.</title>
        <authorList>
            <person name="Dedysh S.N."/>
            <person name="Kulichevskaya I.S."/>
            <person name="Beletsky A.V."/>
            <person name="Rakitin A.L."/>
            <person name="Mardanov A.V."/>
            <person name="Ivanova A.A."/>
            <person name="Saltykova V.X."/>
            <person name="Rijpstra W.I.C."/>
            <person name="Sinninghe Damste J.S."/>
            <person name="Ravin N.V."/>
        </authorList>
    </citation>
    <scope>NUCLEOTIDE SEQUENCE [LARGE SCALE GENOMIC DNA]</scope>
    <source>
        <strain evidence="6">PX69</strain>
    </source>
</reference>
<gene>
    <name evidence="4" type="primary">mqnA</name>
    <name evidence="5" type="ORF">PLANPX_3100</name>
</gene>
<dbReference type="EC" id="4.2.1.151" evidence="4"/>
<sequence length="277" mass="30493">MSSAAPDPTAPATRIGAVTYLNTVPLVRGLQAQLPMAELSFNYPSRLADELAEGRLDVALAPCIEVARHPEWSIVSTACIGCRGPVLSVKVLFRRPPAEVRTLALDEGSRTSAVLAQILLADRFGTRPRLQPLPLASSPLDSTADAVLVIGDRAIRPVQGDFREAWDLGEEWVRETGLPFVFAVWAARPGIDASELEPAFDAARDLGLRELETIATEQAAAMDLPRPLVLQYLRDNLNFYLDDSARRGLDLYFRRAGELGLISDHFNLRFHDCHVER</sequence>
<evidence type="ECO:0000256" key="1">
    <source>
        <dbReference type="ARBA" id="ARBA00004863"/>
    </source>
</evidence>
<evidence type="ECO:0000256" key="4">
    <source>
        <dbReference type="HAMAP-Rule" id="MF_00995"/>
    </source>
</evidence>
<comment type="function">
    <text evidence="4">Catalyzes the dehydration of chorismate into 3-[(1-carboxyvinyl)oxy]benzoate, a step in the biosynthesis of menaquinone (MK, vitamin K2).</text>
</comment>
<dbReference type="InterPro" id="IPR030868">
    <property type="entry name" value="MqnA"/>
</dbReference>
<dbReference type="KEGG" id="lpav:PLANPX_3100"/>
<dbReference type="GO" id="GO:0016836">
    <property type="term" value="F:hydro-lyase activity"/>
    <property type="evidence" value="ECO:0007669"/>
    <property type="project" value="UniProtKB-UniRule"/>
</dbReference>
<comment type="pathway">
    <text evidence="1 4">Quinol/quinone metabolism; menaquinone biosynthesis.</text>
</comment>
<name>A0A5K7XAB6_9BACT</name>
<protein>
    <recommendedName>
        <fullName evidence="4">Chorismate dehydratase</fullName>
        <ecNumber evidence="4">4.2.1.151</ecNumber>
    </recommendedName>
    <alternativeName>
        <fullName evidence="4">Menaquinone biosynthetic enzyme MqnA</fullName>
    </alternativeName>
</protein>
<dbReference type="CDD" id="cd13634">
    <property type="entry name" value="PBP2_Sco4506"/>
    <property type="match status" value="1"/>
</dbReference>
<keyword evidence="6" id="KW-1185">Reference proteome</keyword>
<evidence type="ECO:0000313" key="5">
    <source>
        <dbReference type="EMBL" id="BBO33488.1"/>
    </source>
</evidence>
<comment type="similarity">
    <text evidence="4">Belongs to the MqnA/MqnD family. MqnA subfamily.</text>
</comment>
<keyword evidence="2 4" id="KW-0474">Menaquinone biosynthesis</keyword>
<dbReference type="RefSeq" id="WP_152099242.1">
    <property type="nucleotide sequence ID" value="NZ_AP021861.1"/>
</dbReference>
<dbReference type="Gene3D" id="3.40.190.10">
    <property type="entry name" value="Periplasmic binding protein-like II"/>
    <property type="match status" value="2"/>
</dbReference>
<dbReference type="AlphaFoldDB" id="A0A5K7XAB6"/>
<keyword evidence="3 4" id="KW-0456">Lyase</keyword>
<dbReference type="Proteomes" id="UP000326837">
    <property type="component" value="Chromosome"/>
</dbReference>
<dbReference type="PANTHER" id="PTHR37690:SF1">
    <property type="entry name" value="CHORISMATE DEHYDRATASE"/>
    <property type="match status" value="1"/>
</dbReference>